<reference evidence="6 7" key="1">
    <citation type="submission" date="2020-08" db="EMBL/GenBank/DDBJ databases">
        <title>Sequencing the genomes of 1000 actinobacteria strains.</title>
        <authorList>
            <person name="Klenk H.-P."/>
        </authorList>
    </citation>
    <scope>NUCLEOTIDE SEQUENCE [LARGE SCALE GENOMIC DNA]</scope>
    <source>
        <strain evidence="6 7">DSM 45584</strain>
    </source>
</reference>
<feature type="region of interest" description="Disordered" evidence="4">
    <location>
        <begin position="338"/>
        <end position="361"/>
    </location>
</feature>
<name>A0A840QH99_9PSEU</name>
<accession>A0A840QH99</accession>
<keyword evidence="3 6" id="KW-0560">Oxidoreductase</keyword>
<dbReference type="EMBL" id="JACHIW010000002">
    <property type="protein sequence ID" value="MBB5158019.1"/>
    <property type="molecule type" value="Genomic_DNA"/>
</dbReference>
<organism evidence="6 7">
    <name type="scientific">Saccharopolyspora phatthalungensis</name>
    <dbReference type="NCBI Taxonomy" id="664693"/>
    <lineage>
        <taxon>Bacteria</taxon>
        <taxon>Bacillati</taxon>
        <taxon>Actinomycetota</taxon>
        <taxon>Actinomycetes</taxon>
        <taxon>Pseudonocardiales</taxon>
        <taxon>Pseudonocardiaceae</taxon>
        <taxon>Saccharopolyspora</taxon>
    </lineage>
</organism>
<dbReference type="InterPro" id="IPR013785">
    <property type="entry name" value="Aldolase_TIM"/>
</dbReference>
<evidence type="ECO:0000256" key="4">
    <source>
        <dbReference type="SAM" id="MobiDB-lite"/>
    </source>
</evidence>
<dbReference type="FunFam" id="3.20.20.70:FF:000059">
    <property type="entry name" value="N-ethylmaleimide reductase, FMN-linked"/>
    <property type="match status" value="1"/>
</dbReference>
<protein>
    <submittedName>
        <fullName evidence="6">N-ethylmaleimide reductase</fullName>
        <ecNumber evidence="6">1.-.-.-</ecNumber>
    </submittedName>
</protein>
<evidence type="ECO:0000259" key="5">
    <source>
        <dbReference type="Pfam" id="PF00724"/>
    </source>
</evidence>
<comment type="cofactor">
    <cofactor evidence="1">
        <name>FMN</name>
        <dbReference type="ChEBI" id="CHEBI:58210"/>
    </cofactor>
</comment>
<dbReference type="SUPFAM" id="SSF51395">
    <property type="entry name" value="FMN-linked oxidoreductases"/>
    <property type="match status" value="1"/>
</dbReference>
<comment type="similarity">
    <text evidence="2">Belongs to the NADH:flavin oxidoreductase/NADH oxidase family.</text>
</comment>
<dbReference type="GO" id="GO:0005829">
    <property type="term" value="C:cytosol"/>
    <property type="evidence" value="ECO:0007669"/>
    <property type="project" value="UniProtKB-ARBA"/>
</dbReference>
<dbReference type="CDD" id="cd02933">
    <property type="entry name" value="OYE_like_FMN"/>
    <property type="match status" value="1"/>
</dbReference>
<dbReference type="GO" id="GO:0016628">
    <property type="term" value="F:oxidoreductase activity, acting on the CH-CH group of donors, NAD or NADP as acceptor"/>
    <property type="evidence" value="ECO:0007669"/>
    <property type="project" value="UniProtKB-ARBA"/>
</dbReference>
<dbReference type="InterPro" id="IPR001155">
    <property type="entry name" value="OxRdtase_FMN_N"/>
</dbReference>
<dbReference type="GO" id="GO:0010181">
    <property type="term" value="F:FMN binding"/>
    <property type="evidence" value="ECO:0007669"/>
    <property type="project" value="InterPro"/>
</dbReference>
<keyword evidence="7" id="KW-1185">Reference proteome</keyword>
<evidence type="ECO:0000256" key="1">
    <source>
        <dbReference type="ARBA" id="ARBA00001917"/>
    </source>
</evidence>
<proteinExistence type="inferred from homology"/>
<gene>
    <name evidence="6" type="ORF">BJ970_005618</name>
</gene>
<evidence type="ECO:0000256" key="2">
    <source>
        <dbReference type="ARBA" id="ARBA00005979"/>
    </source>
</evidence>
<dbReference type="InterPro" id="IPR045247">
    <property type="entry name" value="Oye-like"/>
</dbReference>
<dbReference type="EC" id="1.-.-.-" evidence="6"/>
<feature type="domain" description="NADH:flavin oxidoreductase/NADH oxidase N-terminal" evidence="5">
    <location>
        <begin position="4"/>
        <end position="337"/>
    </location>
</feature>
<dbReference type="PANTHER" id="PTHR22893">
    <property type="entry name" value="NADH OXIDOREDUCTASE-RELATED"/>
    <property type="match status" value="1"/>
</dbReference>
<sequence length="361" mass="38484">MATLFDEVKLGDLVLPNRIVMAPLTRNRAGRDGVPGELAATYYAQRASAGLIIGEGSQPSAVGQGFFDTPGLHTAAHIAAWSEVTAEVHAAGGRIFAQLMHAGRIGHADLVAPEVGTGRYPVAPSPIRHAGQARTRHGSPDFPVPVQLTEAEISDTIRDFADAARNAMAAGFDGVELHGANGCLLHQFLADGTNRRTDRYGGSIGNRIRFTLEVTEAVAAEIGPDRVGLRISPGNRFNDMSESDTEELYPALLSAIAPLGIAFLHVYEVGNRQVVRALRDCWAGTCVLNPHPAGRTPVDLAAAQQVIDEGLAELVSFGRNFIANPDLPHRLRSGIELTEPDPSTFYGGDHRGYTDYPTAEG</sequence>
<dbReference type="Pfam" id="PF00724">
    <property type="entry name" value="Oxidored_FMN"/>
    <property type="match status" value="1"/>
</dbReference>
<dbReference type="PANTHER" id="PTHR22893:SF91">
    <property type="entry name" value="NADPH DEHYDROGENASE 2-RELATED"/>
    <property type="match status" value="1"/>
</dbReference>
<dbReference type="AlphaFoldDB" id="A0A840QH99"/>
<comment type="caution">
    <text evidence="6">The sequence shown here is derived from an EMBL/GenBank/DDBJ whole genome shotgun (WGS) entry which is preliminary data.</text>
</comment>
<evidence type="ECO:0000313" key="6">
    <source>
        <dbReference type="EMBL" id="MBB5158019.1"/>
    </source>
</evidence>
<dbReference type="RefSeq" id="WP_184729570.1">
    <property type="nucleotide sequence ID" value="NZ_JACHIW010000002.1"/>
</dbReference>
<dbReference type="Proteomes" id="UP000584374">
    <property type="component" value="Unassembled WGS sequence"/>
</dbReference>
<evidence type="ECO:0000313" key="7">
    <source>
        <dbReference type="Proteomes" id="UP000584374"/>
    </source>
</evidence>
<dbReference type="Gene3D" id="3.20.20.70">
    <property type="entry name" value="Aldolase class I"/>
    <property type="match status" value="1"/>
</dbReference>
<evidence type="ECO:0000256" key="3">
    <source>
        <dbReference type="ARBA" id="ARBA00023002"/>
    </source>
</evidence>